<dbReference type="InterPro" id="IPR001387">
    <property type="entry name" value="Cro/C1-type_HTH"/>
</dbReference>
<dbReference type="AlphaFoldDB" id="A0AAE9H0B6"/>
<dbReference type="Gene3D" id="1.10.260.40">
    <property type="entry name" value="lambda repressor-like DNA-binding domains"/>
    <property type="match status" value="1"/>
</dbReference>
<sequence>MTPADIHAIRHRIKLPHKHPLHTTTQKELAELIQVSPQTIAAWETGRRKPSGAAKVLLQLLAAHPALLSEISGSQKKRT</sequence>
<dbReference type="Proteomes" id="UP000829756">
    <property type="component" value="Chromosome"/>
</dbReference>
<protein>
    <submittedName>
        <fullName evidence="3">Helix-turn-helix domain-containing protein</fullName>
    </submittedName>
    <submittedName>
        <fullName evidence="2">Helix-turn-helix protein</fullName>
    </submittedName>
</protein>
<accession>A0AAE9H0B6</accession>
<reference evidence="2 4" key="1">
    <citation type="submission" date="2019-03" db="EMBL/GenBank/DDBJ databases">
        <title>Genomic Encyclopedia of Type Strains, Phase IV (KMG-IV): sequencing the most valuable type-strain genomes for metagenomic binning, comparative biology and taxonomic classification.</title>
        <authorList>
            <person name="Goeker M."/>
        </authorList>
    </citation>
    <scope>NUCLEOTIDE SEQUENCE [LARGE SCALE GENOMIC DNA]</scope>
    <source>
        <strain evidence="2 4">DSM 17474</strain>
    </source>
</reference>
<evidence type="ECO:0000313" key="3">
    <source>
        <dbReference type="EMBL" id="UOO80411.1"/>
    </source>
</evidence>
<dbReference type="SMART" id="SM00530">
    <property type="entry name" value="HTH_XRE"/>
    <property type="match status" value="1"/>
</dbReference>
<dbReference type="RefSeq" id="WP_132952470.1">
    <property type="nucleotide sequence ID" value="NZ_CP091507.1"/>
</dbReference>
<evidence type="ECO:0000313" key="4">
    <source>
        <dbReference type="Proteomes" id="UP000294721"/>
    </source>
</evidence>
<dbReference type="EMBL" id="CP091507">
    <property type="protein sequence ID" value="UOO80411.1"/>
    <property type="molecule type" value="Genomic_DNA"/>
</dbReference>
<evidence type="ECO:0000313" key="2">
    <source>
        <dbReference type="EMBL" id="TCP10212.1"/>
    </source>
</evidence>
<organism evidence="3 5">
    <name type="scientific">Uruburuella suis</name>
    <dbReference type="NCBI Taxonomy" id="252130"/>
    <lineage>
        <taxon>Bacteria</taxon>
        <taxon>Pseudomonadati</taxon>
        <taxon>Pseudomonadota</taxon>
        <taxon>Betaproteobacteria</taxon>
        <taxon>Neisseriales</taxon>
        <taxon>Neisseriaceae</taxon>
        <taxon>Uruburuella</taxon>
    </lineage>
</organism>
<dbReference type="PROSITE" id="PS50943">
    <property type="entry name" value="HTH_CROC1"/>
    <property type="match status" value="1"/>
</dbReference>
<evidence type="ECO:0000259" key="1">
    <source>
        <dbReference type="PROSITE" id="PS50943"/>
    </source>
</evidence>
<dbReference type="KEGG" id="usu:LVJ78_05285"/>
<reference evidence="3" key="3">
    <citation type="journal article" date="2022" name="Res Sq">
        <title>Evolution of multicellular longitudinally dividing oral cavity symbionts (Neisseriaceae).</title>
        <authorList>
            <person name="Nyongesa S."/>
            <person name="Weber P."/>
            <person name="Bernet E."/>
            <person name="Pullido F."/>
            <person name="Nieckarz M."/>
            <person name="Delaby M."/>
            <person name="Nieves C."/>
            <person name="Viehboeck T."/>
            <person name="Krause N."/>
            <person name="Rivera-Millot A."/>
            <person name="Nakamura A."/>
            <person name="Vischer N."/>
            <person name="VanNieuwenhze M."/>
            <person name="Brun Y."/>
            <person name="Cava F."/>
            <person name="Bulgheresi S."/>
            <person name="Veyrier F."/>
        </authorList>
    </citation>
    <scope>NUCLEOTIDE SEQUENCE</scope>
    <source>
        <strain evidence="3">1258/02</strain>
    </source>
</reference>
<feature type="domain" description="HTH cro/C1-type" evidence="1">
    <location>
        <begin position="25"/>
        <end position="68"/>
    </location>
</feature>
<evidence type="ECO:0000313" key="5">
    <source>
        <dbReference type="Proteomes" id="UP000829756"/>
    </source>
</evidence>
<dbReference type="CDD" id="cd00093">
    <property type="entry name" value="HTH_XRE"/>
    <property type="match status" value="1"/>
</dbReference>
<gene>
    <name evidence="2" type="ORF">EV680_102110</name>
    <name evidence="3" type="ORF">LVJ78_05285</name>
</gene>
<dbReference type="SUPFAM" id="SSF47413">
    <property type="entry name" value="lambda repressor-like DNA-binding domains"/>
    <property type="match status" value="1"/>
</dbReference>
<proteinExistence type="predicted"/>
<dbReference type="GO" id="GO:0003677">
    <property type="term" value="F:DNA binding"/>
    <property type="evidence" value="ECO:0007669"/>
    <property type="project" value="InterPro"/>
</dbReference>
<keyword evidence="4" id="KW-1185">Reference proteome</keyword>
<reference evidence="3" key="2">
    <citation type="submission" date="2021-12" db="EMBL/GenBank/DDBJ databases">
        <authorList>
            <person name="Veyrier F.J."/>
        </authorList>
    </citation>
    <scope>NUCLEOTIDE SEQUENCE</scope>
    <source>
        <strain evidence="3">1258/02</strain>
    </source>
</reference>
<name>A0AAE9H0B6_9NEIS</name>
<dbReference type="Pfam" id="PF01381">
    <property type="entry name" value="HTH_3"/>
    <property type="match status" value="1"/>
</dbReference>
<dbReference type="EMBL" id="SLXE01000002">
    <property type="protein sequence ID" value="TCP10212.1"/>
    <property type="molecule type" value="Genomic_DNA"/>
</dbReference>
<dbReference type="Proteomes" id="UP000294721">
    <property type="component" value="Unassembled WGS sequence"/>
</dbReference>
<dbReference type="InterPro" id="IPR010982">
    <property type="entry name" value="Lambda_DNA-bd_dom_sf"/>
</dbReference>